<evidence type="ECO:0000256" key="3">
    <source>
        <dbReference type="ARBA" id="ARBA00022989"/>
    </source>
</evidence>
<evidence type="ECO:0000256" key="1">
    <source>
        <dbReference type="ARBA" id="ARBA00004167"/>
    </source>
</evidence>
<dbReference type="EMBL" id="JAVRRG010000112">
    <property type="protein sequence ID" value="KAK5084837.1"/>
    <property type="molecule type" value="Genomic_DNA"/>
</dbReference>
<organism evidence="8 9">
    <name type="scientific">Lithohypha guttulata</name>
    <dbReference type="NCBI Taxonomy" id="1690604"/>
    <lineage>
        <taxon>Eukaryota</taxon>
        <taxon>Fungi</taxon>
        <taxon>Dikarya</taxon>
        <taxon>Ascomycota</taxon>
        <taxon>Pezizomycotina</taxon>
        <taxon>Eurotiomycetes</taxon>
        <taxon>Chaetothyriomycetidae</taxon>
        <taxon>Chaetothyriales</taxon>
        <taxon>Trichomeriaceae</taxon>
        <taxon>Lithohypha</taxon>
    </lineage>
</organism>
<feature type="compositionally biased region" description="Polar residues" evidence="5">
    <location>
        <begin position="299"/>
        <end position="319"/>
    </location>
</feature>
<feature type="region of interest" description="Disordered" evidence="5">
    <location>
        <begin position="205"/>
        <end position="261"/>
    </location>
</feature>
<feature type="signal peptide" evidence="7">
    <location>
        <begin position="1"/>
        <end position="20"/>
    </location>
</feature>
<keyword evidence="2 6" id="KW-0812">Transmembrane</keyword>
<comment type="subcellular location">
    <subcellularLocation>
        <location evidence="1">Membrane</location>
        <topology evidence="1">Single-pass membrane protein</topology>
    </subcellularLocation>
</comment>
<proteinExistence type="predicted"/>
<accession>A0ABR0K2T4</accession>
<feature type="chain" id="PRO_5045870353" description="LPXTG-domain-containing protein" evidence="7">
    <location>
        <begin position="21"/>
        <end position="358"/>
    </location>
</feature>
<comment type="caution">
    <text evidence="8">The sequence shown here is derived from an EMBL/GenBank/DDBJ whole genome shotgun (WGS) entry which is preliminary data.</text>
</comment>
<evidence type="ECO:0000256" key="6">
    <source>
        <dbReference type="SAM" id="Phobius"/>
    </source>
</evidence>
<evidence type="ECO:0000256" key="2">
    <source>
        <dbReference type="ARBA" id="ARBA00022692"/>
    </source>
</evidence>
<reference evidence="8 9" key="1">
    <citation type="submission" date="2023-08" db="EMBL/GenBank/DDBJ databases">
        <title>Black Yeasts Isolated from many extreme environments.</title>
        <authorList>
            <person name="Coleine C."/>
            <person name="Stajich J.E."/>
            <person name="Selbmann L."/>
        </authorList>
    </citation>
    <scope>NUCLEOTIDE SEQUENCE [LARGE SCALE GENOMIC DNA]</scope>
    <source>
        <strain evidence="8 9">CCFEE 5885</strain>
    </source>
</reference>
<keyword evidence="4 6" id="KW-0472">Membrane</keyword>
<keyword evidence="9" id="KW-1185">Reference proteome</keyword>
<feature type="transmembrane region" description="Helical" evidence="6">
    <location>
        <begin position="267"/>
        <end position="291"/>
    </location>
</feature>
<evidence type="ECO:0008006" key="10">
    <source>
        <dbReference type="Google" id="ProtNLM"/>
    </source>
</evidence>
<dbReference type="Proteomes" id="UP001345013">
    <property type="component" value="Unassembled WGS sequence"/>
</dbReference>
<keyword evidence="7" id="KW-0732">Signal</keyword>
<dbReference type="InterPro" id="IPR051694">
    <property type="entry name" value="Immunoregulatory_rcpt-like"/>
</dbReference>
<evidence type="ECO:0000256" key="4">
    <source>
        <dbReference type="ARBA" id="ARBA00023136"/>
    </source>
</evidence>
<gene>
    <name evidence="8" type="ORF">LTR24_007446</name>
</gene>
<dbReference type="PANTHER" id="PTHR15549">
    <property type="entry name" value="PAIRED IMMUNOGLOBULIN-LIKE TYPE 2 RECEPTOR"/>
    <property type="match status" value="1"/>
</dbReference>
<sequence>MSAIAKRSLLVVLCAQVCTALYAAKGSPCAVSCNSTGGSWVTDLVCSTDDFASTTKGQTLQSCLECTVDSTYVNSSYTDGNSDQFWMLFHLKYVQQHCLIDTDTPHIAAVNACTSACSPLGDVLETLWINKHPFVGQYDYCSLDSSAYTDHAADCARCLQGQEESVVIGNFVDTMNQACASRPLAANGELISPTRALFETSIPSSVGASSTGASTSSSSTTATGTNSRTSTTSSTTQGGTASTGSSAAHDNSETDKSSEGGGLSTGAAAGIGAGIAVLAIGVIAGLVFLFLRRRRTTKQVQPQSQSWAAAEMSANSTAQGVKHEAPAQEKPAWGSEEQLHEAPSDAQSRFELPAPYKR</sequence>
<evidence type="ECO:0000313" key="9">
    <source>
        <dbReference type="Proteomes" id="UP001345013"/>
    </source>
</evidence>
<protein>
    <recommendedName>
        <fullName evidence="10">LPXTG-domain-containing protein</fullName>
    </recommendedName>
</protein>
<evidence type="ECO:0000256" key="5">
    <source>
        <dbReference type="SAM" id="MobiDB-lite"/>
    </source>
</evidence>
<feature type="region of interest" description="Disordered" evidence="5">
    <location>
        <begin position="299"/>
        <end position="358"/>
    </location>
</feature>
<feature type="compositionally biased region" description="Low complexity" evidence="5">
    <location>
        <begin position="205"/>
        <end position="248"/>
    </location>
</feature>
<evidence type="ECO:0000256" key="7">
    <source>
        <dbReference type="SAM" id="SignalP"/>
    </source>
</evidence>
<evidence type="ECO:0000313" key="8">
    <source>
        <dbReference type="EMBL" id="KAK5084837.1"/>
    </source>
</evidence>
<keyword evidence="3 6" id="KW-1133">Transmembrane helix</keyword>
<name>A0ABR0K2T4_9EURO</name>